<comment type="caution">
    <text evidence="1">The sequence shown here is derived from an EMBL/GenBank/DDBJ whole genome shotgun (WGS) entry which is preliminary data.</text>
</comment>
<dbReference type="EMBL" id="JAOQIO010000055">
    <property type="protein sequence ID" value="MCU6793514.1"/>
    <property type="molecule type" value="Genomic_DNA"/>
</dbReference>
<reference evidence="1 2" key="1">
    <citation type="submission" date="2022-09" db="EMBL/GenBank/DDBJ databases">
        <authorList>
            <person name="Han X.L."/>
            <person name="Wang Q."/>
            <person name="Lu T."/>
        </authorList>
    </citation>
    <scope>NUCLEOTIDE SEQUENCE [LARGE SCALE GENOMIC DNA]</scope>
    <source>
        <strain evidence="1 2">WQ 127069</strain>
    </source>
</reference>
<keyword evidence="2" id="KW-1185">Reference proteome</keyword>
<gene>
    <name evidence="1" type="ORF">OB236_15520</name>
</gene>
<dbReference type="Proteomes" id="UP001652445">
    <property type="component" value="Unassembled WGS sequence"/>
</dbReference>
<sequence>MKNEIKADKLLKQFENATRLQIKEKTYGRLEDKSLFEAKFVTEYIDNMEINQAVFMTLLLINPIGTCWSIYSPKEGKDPWTNEIVWSFEGISNSPNITGITWGQFVLQTNTKLEYGWNY</sequence>
<proteinExistence type="predicted"/>
<evidence type="ECO:0000313" key="2">
    <source>
        <dbReference type="Proteomes" id="UP001652445"/>
    </source>
</evidence>
<evidence type="ECO:0000313" key="1">
    <source>
        <dbReference type="EMBL" id="MCU6793514.1"/>
    </source>
</evidence>
<protein>
    <submittedName>
        <fullName evidence="1">Uncharacterized protein</fullName>
    </submittedName>
</protein>
<accession>A0ABT2UFW0</accession>
<name>A0ABT2UFW0_9BACL</name>
<organism evidence="1 2">
    <name type="scientific">Paenibacillus baimaensis</name>
    <dbReference type="NCBI Taxonomy" id="2982185"/>
    <lineage>
        <taxon>Bacteria</taxon>
        <taxon>Bacillati</taxon>
        <taxon>Bacillota</taxon>
        <taxon>Bacilli</taxon>
        <taxon>Bacillales</taxon>
        <taxon>Paenibacillaceae</taxon>
        <taxon>Paenibacillus</taxon>
    </lineage>
</organism>